<evidence type="ECO:0000259" key="13">
    <source>
        <dbReference type="Pfam" id="PF08323"/>
    </source>
</evidence>
<dbReference type="PANTHER" id="PTHR45825">
    <property type="entry name" value="GRANULE-BOUND STARCH SYNTHASE 1, CHLOROPLASTIC/AMYLOPLASTIC"/>
    <property type="match status" value="1"/>
</dbReference>
<comment type="caution">
    <text evidence="14">The sequence shown here is derived from an EMBL/GenBank/DDBJ whole genome shotgun (WGS) entry which is preliminary data.</text>
</comment>
<dbReference type="Gene3D" id="3.40.50.2000">
    <property type="entry name" value="Glycogen Phosphorylase B"/>
    <property type="match status" value="2"/>
</dbReference>
<comment type="similarity">
    <text evidence="4 11">Belongs to the glycosyltransferase 1 family. Bacterial/plant glycogen synthase subfamily.</text>
</comment>
<dbReference type="Proteomes" id="UP000294887">
    <property type="component" value="Unassembled WGS sequence"/>
</dbReference>
<proteinExistence type="inferred from homology"/>
<dbReference type="EC" id="2.4.1.21" evidence="5 11"/>
<dbReference type="GO" id="GO:0005978">
    <property type="term" value="P:glycogen biosynthetic process"/>
    <property type="evidence" value="ECO:0007669"/>
    <property type="project" value="UniProtKB-UniRule"/>
</dbReference>
<dbReference type="InterPro" id="IPR011835">
    <property type="entry name" value="GS/SS"/>
</dbReference>
<gene>
    <name evidence="11" type="primary">glgA</name>
    <name evidence="14" type="ORF">EV695_2886</name>
</gene>
<dbReference type="GO" id="GO:0009011">
    <property type="term" value="F:alpha-1,4-glucan glucosyltransferase (ADP-glucose donor) activity"/>
    <property type="evidence" value="ECO:0007669"/>
    <property type="project" value="UniProtKB-UniRule"/>
</dbReference>
<protein>
    <recommendedName>
        <fullName evidence="6 11">Glycogen synthase</fullName>
        <ecNumber evidence="5 11">2.4.1.21</ecNumber>
    </recommendedName>
    <alternativeName>
        <fullName evidence="10 11">Starch [bacterial glycogen] synthase</fullName>
    </alternativeName>
</protein>
<evidence type="ECO:0000256" key="5">
    <source>
        <dbReference type="ARBA" id="ARBA00012588"/>
    </source>
</evidence>
<feature type="binding site" evidence="11">
    <location>
        <position position="15"/>
    </location>
    <ligand>
        <name>ADP-alpha-D-glucose</name>
        <dbReference type="ChEBI" id="CHEBI:57498"/>
    </ligand>
</feature>
<organism evidence="14 15">
    <name type="scientific">Cocleimonas flava</name>
    <dbReference type="NCBI Taxonomy" id="634765"/>
    <lineage>
        <taxon>Bacteria</taxon>
        <taxon>Pseudomonadati</taxon>
        <taxon>Pseudomonadota</taxon>
        <taxon>Gammaproteobacteria</taxon>
        <taxon>Thiotrichales</taxon>
        <taxon>Thiotrichaceae</taxon>
        <taxon>Cocleimonas</taxon>
    </lineage>
</organism>
<dbReference type="HAMAP" id="MF_00484">
    <property type="entry name" value="Glycogen_synth"/>
    <property type="match status" value="1"/>
</dbReference>
<evidence type="ECO:0000256" key="1">
    <source>
        <dbReference type="ARBA" id="ARBA00001478"/>
    </source>
</evidence>
<comment type="catalytic activity">
    <reaction evidence="1 11">
        <text>[(1-&gt;4)-alpha-D-glucosyl](n) + ADP-alpha-D-glucose = [(1-&gt;4)-alpha-D-glucosyl](n+1) + ADP + H(+)</text>
        <dbReference type="Rhea" id="RHEA:18189"/>
        <dbReference type="Rhea" id="RHEA-COMP:9584"/>
        <dbReference type="Rhea" id="RHEA-COMP:9587"/>
        <dbReference type="ChEBI" id="CHEBI:15378"/>
        <dbReference type="ChEBI" id="CHEBI:15444"/>
        <dbReference type="ChEBI" id="CHEBI:57498"/>
        <dbReference type="ChEBI" id="CHEBI:456216"/>
        <dbReference type="EC" id="2.4.1.21"/>
    </reaction>
</comment>
<evidence type="ECO:0000256" key="9">
    <source>
        <dbReference type="ARBA" id="ARBA00023056"/>
    </source>
</evidence>
<feature type="domain" description="Starch synthase catalytic" evidence="13">
    <location>
        <begin position="2"/>
        <end position="240"/>
    </location>
</feature>
<evidence type="ECO:0000259" key="12">
    <source>
        <dbReference type="Pfam" id="PF00534"/>
    </source>
</evidence>
<dbReference type="InterPro" id="IPR001296">
    <property type="entry name" value="Glyco_trans_1"/>
</dbReference>
<dbReference type="SUPFAM" id="SSF53756">
    <property type="entry name" value="UDP-Glycosyltransferase/glycogen phosphorylase"/>
    <property type="match status" value="1"/>
</dbReference>
<reference evidence="14 15" key="1">
    <citation type="submission" date="2019-03" db="EMBL/GenBank/DDBJ databases">
        <title>Genomic Encyclopedia of Type Strains, Phase IV (KMG-IV): sequencing the most valuable type-strain genomes for metagenomic binning, comparative biology and taxonomic classification.</title>
        <authorList>
            <person name="Goeker M."/>
        </authorList>
    </citation>
    <scope>NUCLEOTIDE SEQUENCE [LARGE SCALE GENOMIC DNA]</scope>
    <source>
        <strain evidence="14 15">DSM 24830</strain>
    </source>
</reference>
<dbReference type="Pfam" id="PF08323">
    <property type="entry name" value="Glyco_transf_5"/>
    <property type="match status" value="1"/>
</dbReference>
<comment type="function">
    <text evidence="2 11">Synthesizes alpha-1,4-glucan chains using ADP-glucose.</text>
</comment>
<evidence type="ECO:0000256" key="7">
    <source>
        <dbReference type="ARBA" id="ARBA00022676"/>
    </source>
</evidence>
<keyword evidence="7 11" id="KW-0328">Glycosyltransferase</keyword>
<dbReference type="NCBIfam" id="TIGR02095">
    <property type="entry name" value="glgA"/>
    <property type="match status" value="1"/>
</dbReference>
<evidence type="ECO:0000313" key="14">
    <source>
        <dbReference type="EMBL" id="TCJ84923.1"/>
    </source>
</evidence>
<evidence type="ECO:0000256" key="10">
    <source>
        <dbReference type="ARBA" id="ARBA00031722"/>
    </source>
</evidence>
<name>A0A4R1EUI7_9GAMM</name>
<keyword evidence="15" id="KW-1185">Reference proteome</keyword>
<keyword evidence="9 11" id="KW-0320">Glycogen biosynthesis</keyword>
<sequence>MKVLFATSEVWPLIKTGGLGDVSYSLPHALQEKNLDVRLVLPAYRDVLNKLDSFKTLGWLSINLGGSNRDVRILEATHEQFKMPIWLVDAQHLFDREGNPYSHSNGYDWPDNAERFTLFSQAVAALSLDKLDQGWKADVVHCNDWQTGLVAAFLDHEPERPRRVFTIHNLAYSGSFSKDEYDRLRLPSAWWSMEGVEFYGNLSMLKAGIVYSDAVTTVSPTYAKEICTAEFGYGLEGVLSSRSYKLTGILNGIDTNVWNPSTDTLIPFNFTAQRRNPGKQKNKKALLESYGVTAEKEQLDAPLLGLVSRLVEQKGIDMVLEAIPTILDETTARIVIIGTGHAYIEAQLKQLNQKYPDRVLVTIGYDEEKAHLLEAGCDIFLMPSRFEPCGLNQMYSLSYGTLPIVNRTGGLADTVVDADEANDEESSFKPNGFVLEAPNTAALIKTIQRALSLYENKKSWQQLQRNAMTQDFSWEKSADAYIEIYNN</sequence>
<dbReference type="AlphaFoldDB" id="A0A4R1EUI7"/>
<dbReference type="CDD" id="cd03791">
    <property type="entry name" value="GT5_Glycogen_synthase_DULL1-like"/>
    <property type="match status" value="1"/>
</dbReference>
<dbReference type="EMBL" id="SMFQ01000004">
    <property type="protein sequence ID" value="TCJ84923.1"/>
    <property type="molecule type" value="Genomic_DNA"/>
</dbReference>
<evidence type="ECO:0000256" key="4">
    <source>
        <dbReference type="ARBA" id="ARBA00010281"/>
    </source>
</evidence>
<comment type="pathway">
    <text evidence="3 11">Glycan biosynthesis; glycogen biosynthesis.</text>
</comment>
<evidence type="ECO:0000256" key="8">
    <source>
        <dbReference type="ARBA" id="ARBA00022679"/>
    </source>
</evidence>
<accession>A0A4R1EUI7</accession>
<dbReference type="Pfam" id="PF00534">
    <property type="entry name" value="Glycos_transf_1"/>
    <property type="match status" value="1"/>
</dbReference>
<evidence type="ECO:0000256" key="3">
    <source>
        <dbReference type="ARBA" id="ARBA00004964"/>
    </source>
</evidence>
<keyword evidence="8 11" id="KW-0808">Transferase</keyword>
<evidence type="ECO:0000256" key="2">
    <source>
        <dbReference type="ARBA" id="ARBA00002764"/>
    </source>
</evidence>
<evidence type="ECO:0000256" key="6">
    <source>
        <dbReference type="ARBA" id="ARBA00019935"/>
    </source>
</evidence>
<evidence type="ECO:0000256" key="11">
    <source>
        <dbReference type="HAMAP-Rule" id="MF_00484"/>
    </source>
</evidence>
<evidence type="ECO:0000313" key="15">
    <source>
        <dbReference type="Proteomes" id="UP000294887"/>
    </source>
</evidence>
<feature type="domain" description="Glycosyl transferase family 1" evidence="12">
    <location>
        <begin position="298"/>
        <end position="462"/>
    </location>
</feature>
<dbReference type="RefSeq" id="WP_131906648.1">
    <property type="nucleotide sequence ID" value="NZ_BAAAFU010000006.1"/>
</dbReference>
<dbReference type="UniPathway" id="UPA00164"/>
<dbReference type="GO" id="GO:0004373">
    <property type="term" value="F:alpha-1,4-glucan glucosyltransferase (UDP-glucose donor) activity"/>
    <property type="evidence" value="ECO:0007669"/>
    <property type="project" value="InterPro"/>
</dbReference>
<dbReference type="OrthoDB" id="9808590at2"/>
<dbReference type="NCBIfam" id="NF001899">
    <property type="entry name" value="PRK00654.1-2"/>
    <property type="match status" value="1"/>
</dbReference>
<dbReference type="PANTHER" id="PTHR45825:SF11">
    <property type="entry name" value="ALPHA AMYLASE DOMAIN-CONTAINING PROTEIN"/>
    <property type="match status" value="1"/>
</dbReference>
<dbReference type="InterPro" id="IPR013534">
    <property type="entry name" value="Starch_synth_cat_dom"/>
</dbReference>